<keyword evidence="4" id="KW-0233">DNA recombination</keyword>
<dbReference type="SUPFAM" id="SSF56349">
    <property type="entry name" value="DNA breaking-rejoining enzymes"/>
    <property type="match status" value="1"/>
</dbReference>
<dbReference type="Pfam" id="PF17293">
    <property type="entry name" value="Arm-DNA-bind_5"/>
    <property type="match status" value="1"/>
</dbReference>
<comment type="caution">
    <text evidence="8">The sequence shown here is derived from an EMBL/GenBank/DDBJ whole genome shotgun (WGS) entry which is preliminary data.</text>
</comment>
<evidence type="ECO:0000259" key="6">
    <source>
        <dbReference type="PROSITE" id="PS51898"/>
    </source>
</evidence>
<dbReference type="InterPro" id="IPR011010">
    <property type="entry name" value="DNA_brk_join_enz"/>
</dbReference>
<dbReference type="InterPro" id="IPR013762">
    <property type="entry name" value="Integrase-like_cat_sf"/>
</dbReference>
<name>A0A4Z0V4Y4_9BACT</name>
<dbReference type="Proteomes" id="UP000297635">
    <property type="component" value="Unassembled WGS sequence"/>
</dbReference>
<comment type="similarity">
    <text evidence="1">Belongs to the 'phage' integrase family.</text>
</comment>
<dbReference type="Gene3D" id="1.10.443.10">
    <property type="entry name" value="Intergrase catalytic core"/>
    <property type="match status" value="1"/>
</dbReference>
<dbReference type="GO" id="GO:0015074">
    <property type="term" value="P:DNA integration"/>
    <property type="evidence" value="ECO:0007669"/>
    <property type="project" value="UniProtKB-KW"/>
</dbReference>
<dbReference type="CDD" id="cd01185">
    <property type="entry name" value="INTN1_C_like"/>
    <property type="match status" value="1"/>
</dbReference>
<gene>
    <name evidence="8" type="ORF">EZ315_13920</name>
</gene>
<dbReference type="GO" id="GO:0006310">
    <property type="term" value="P:DNA recombination"/>
    <property type="evidence" value="ECO:0007669"/>
    <property type="project" value="UniProtKB-KW"/>
</dbReference>
<dbReference type="RefSeq" id="WP_135472621.1">
    <property type="nucleotide sequence ID" value="NZ_SJSA01000002.1"/>
</dbReference>
<dbReference type="InterPro" id="IPR044068">
    <property type="entry name" value="CB"/>
</dbReference>
<dbReference type="InterPro" id="IPR002104">
    <property type="entry name" value="Integrase_catalytic"/>
</dbReference>
<keyword evidence="3 5" id="KW-0238">DNA-binding</keyword>
<evidence type="ECO:0000256" key="5">
    <source>
        <dbReference type="PROSITE-ProRule" id="PRU01248"/>
    </source>
</evidence>
<dbReference type="InterPro" id="IPR025269">
    <property type="entry name" value="SAM-like_dom"/>
</dbReference>
<keyword evidence="9" id="KW-1185">Reference proteome</keyword>
<evidence type="ECO:0000313" key="9">
    <source>
        <dbReference type="Proteomes" id="UP000297635"/>
    </source>
</evidence>
<evidence type="ECO:0000256" key="3">
    <source>
        <dbReference type="ARBA" id="ARBA00023125"/>
    </source>
</evidence>
<dbReference type="EMBL" id="SJSA01000002">
    <property type="protein sequence ID" value="TGG36918.1"/>
    <property type="molecule type" value="Genomic_DNA"/>
</dbReference>
<feature type="domain" description="Core-binding (CB)" evidence="7">
    <location>
        <begin position="91"/>
        <end position="190"/>
    </location>
</feature>
<feature type="domain" description="Tyr recombinase" evidence="6">
    <location>
        <begin position="211"/>
        <end position="394"/>
    </location>
</feature>
<accession>A0A4Z0V4Y4</accession>
<proteinExistence type="inferred from homology"/>
<dbReference type="GO" id="GO:0003677">
    <property type="term" value="F:DNA binding"/>
    <property type="evidence" value="ECO:0007669"/>
    <property type="project" value="UniProtKB-UniRule"/>
</dbReference>
<dbReference type="PANTHER" id="PTHR30349:SF64">
    <property type="entry name" value="PROPHAGE INTEGRASE INTD-RELATED"/>
    <property type="match status" value="1"/>
</dbReference>
<sequence>MASIKVKYRPSTIADHEGAIYYQIIHERKVRQLNTEYHVMPDEWDENRSMVTTKQSSERKSFILSIRERIRWDVERLTKIDKRLDAEGLSYTADDVIDEFRRYASEYSLFNFMESLIIKFKQHGKTRTSETYTAALNSFKKFREDEDIMLDCMTSEIMEAYEAWHKQRGNSPNTISFYTRILRAVYHRAVEDDIIENRNPFRHVYTGVDKTIKRALPLPTIKKIKALDLSLSPPLDYARDMFLMSFYLRGMSFIDMAYLKKTDLKNGSIVYRRRKTGQQLTIAWAPEMQAILDKYPDNPTQYLLPIIKTDGINERCAYRNIGYNINHNLKKIADLVRINIPLTMYVARHSWASAAKAKGIPLSVISEGMGHDSEATTQIYLASLDTSVVDKANSLILKSL</sequence>
<dbReference type="PANTHER" id="PTHR30349">
    <property type="entry name" value="PHAGE INTEGRASE-RELATED"/>
    <property type="match status" value="1"/>
</dbReference>
<dbReference type="PROSITE" id="PS51898">
    <property type="entry name" value="TYR_RECOMBINASE"/>
    <property type="match status" value="1"/>
</dbReference>
<keyword evidence="2" id="KW-0229">DNA integration</keyword>
<dbReference type="Gene3D" id="1.10.150.130">
    <property type="match status" value="1"/>
</dbReference>
<evidence type="ECO:0000256" key="1">
    <source>
        <dbReference type="ARBA" id="ARBA00008857"/>
    </source>
</evidence>
<dbReference type="GeneID" id="82150888"/>
<evidence type="ECO:0000259" key="7">
    <source>
        <dbReference type="PROSITE" id="PS51900"/>
    </source>
</evidence>
<organism evidence="8 9">
    <name type="scientific">Duncaniella freteri</name>
    <dbReference type="NCBI Taxonomy" id="2530391"/>
    <lineage>
        <taxon>Bacteria</taxon>
        <taxon>Pseudomonadati</taxon>
        <taxon>Bacteroidota</taxon>
        <taxon>Bacteroidia</taxon>
        <taxon>Bacteroidales</taxon>
        <taxon>Muribaculaceae</taxon>
        <taxon>Duncaniella</taxon>
    </lineage>
</organism>
<protein>
    <submittedName>
        <fullName evidence="8">Site-specific integrase</fullName>
    </submittedName>
</protein>
<evidence type="ECO:0000256" key="4">
    <source>
        <dbReference type="ARBA" id="ARBA00023172"/>
    </source>
</evidence>
<reference evidence="8 9" key="1">
    <citation type="submission" date="2019-02" db="EMBL/GenBank/DDBJ databases">
        <title>Isolation and identification of novel species under the genus Muribaculum.</title>
        <authorList>
            <person name="Miyake S."/>
            <person name="Ding Y."/>
            <person name="Low A."/>
            <person name="Soh M."/>
            <person name="Seedorf H."/>
        </authorList>
    </citation>
    <scope>NUCLEOTIDE SEQUENCE [LARGE SCALE GENOMIC DNA]</scope>
    <source>
        <strain evidence="8 9">TLL-A3</strain>
    </source>
</reference>
<dbReference type="InterPro" id="IPR010998">
    <property type="entry name" value="Integrase_recombinase_N"/>
</dbReference>
<evidence type="ECO:0000313" key="8">
    <source>
        <dbReference type="EMBL" id="TGG36918.1"/>
    </source>
</evidence>
<dbReference type="InterPro" id="IPR035386">
    <property type="entry name" value="Arm-DNA-bind_5"/>
</dbReference>
<dbReference type="Pfam" id="PF00589">
    <property type="entry name" value="Phage_integrase"/>
    <property type="match status" value="1"/>
</dbReference>
<dbReference type="PROSITE" id="PS51900">
    <property type="entry name" value="CB"/>
    <property type="match status" value="1"/>
</dbReference>
<evidence type="ECO:0000256" key="2">
    <source>
        <dbReference type="ARBA" id="ARBA00022908"/>
    </source>
</evidence>
<dbReference type="Pfam" id="PF13102">
    <property type="entry name" value="Phage_int_SAM_5"/>
    <property type="match status" value="1"/>
</dbReference>
<dbReference type="InterPro" id="IPR050090">
    <property type="entry name" value="Tyrosine_recombinase_XerCD"/>
</dbReference>
<dbReference type="AlphaFoldDB" id="A0A4Z0V4Y4"/>